<dbReference type="OrthoDB" id="8233502at2"/>
<name>A0A327KQ67_9BRAD</name>
<evidence type="ECO:0000259" key="1">
    <source>
        <dbReference type="Pfam" id="PF07238"/>
    </source>
</evidence>
<dbReference type="EMBL" id="NPEX01000439">
    <property type="protein sequence ID" value="RAI37528.1"/>
    <property type="molecule type" value="Genomic_DNA"/>
</dbReference>
<comment type="caution">
    <text evidence="2">The sequence shown here is derived from an EMBL/GenBank/DDBJ whole genome shotgun (WGS) entry which is preliminary data.</text>
</comment>
<evidence type="ECO:0000313" key="3">
    <source>
        <dbReference type="Proteomes" id="UP000249130"/>
    </source>
</evidence>
<organism evidence="2 3">
    <name type="scientific">Rhodoplanes roseus</name>
    <dbReference type="NCBI Taxonomy" id="29409"/>
    <lineage>
        <taxon>Bacteria</taxon>
        <taxon>Pseudomonadati</taxon>
        <taxon>Pseudomonadota</taxon>
        <taxon>Alphaproteobacteria</taxon>
        <taxon>Hyphomicrobiales</taxon>
        <taxon>Nitrobacteraceae</taxon>
        <taxon>Rhodoplanes</taxon>
    </lineage>
</organism>
<accession>A0A327KQ67</accession>
<evidence type="ECO:0000313" key="2">
    <source>
        <dbReference type="EMBL" id="RAI37528.1"/>
    </source>
</evidence>
<feature type="domain" description="PilZ" evidence="1">
    <location>
        <begin position="14"/>
        <end position="86"/>
    </location>
</feature>
<protein>
    <recommendedName>
        <fullName evidence="1">PilZ domain-containing protein</fullName>
    </recommendedName>
</protein>
<dbReference type="Pfam" id="PF07238">
    <property type="entry name" value="PilZ"/>
    <property type="match status" value="1"/>
</dbReference>
<dbReference type="AlphaFoldDB" id="A0A327KQ67"/>
<reference evidence="2 3" key="1">
    <citation type="submission" date="2017-07" db="EMBL/GenBank/DDBJ databases">
        <title>Draft Genome Sequences of Select Purple Nonsulfur Bacteria.</title>
        <authorList>
            <person name="Lasarre B."/>
            <person name="Mckinlay J.B."/>
        </authorList>
    </citation>
    <scope>NUCLEOTIDE SEQUENCE [LARGE SCALE GENOMIC DNA]</scope>
    <source>
        <strain evidence="2 3">DSM 5909</strain>
    </source>
</reference>
<sequence>MVFFRQQQSRLRELRRSPRFEVHYPAFFDPCDGSSLQNCMISDISAGGARLTVSNGVEMPGEFLLLFQRRCRIIRRDERQVGVMFLKG</sequence>
<proteinExistence type="predicted"/>
<dbReference type="Gene3D" id="2.40.10.220">
    <property type="entry name" value="predicted glycosyltransferase like domains"/>
    <property type="match status" value="1"/>
</dbReference>
<gene>
    <name evidence="2" type="ORF">CH341_29485</name>
</gene>
<dbReference type="InterPro" id="IPR009875">
    <property type="entry name" value="PilZ_domain"/>
</dbReference>
<dbReference type="SUPFAM" id="SSF141371">
    <property type="entry name" value="PilZ domain-like"/>
    <property type="match status" value="1"/>
</dbReference>
<keyword evidence="3" id="KW-1185">Reference proteome</keyword>
<dbReference type="GO" id="GO:0035438">
    <property type="term" value="F:cyclic-di-GMP binding"/>
    <property type="evidence" value="ECO:0007669"/>
    <property type="project" value="InterPro"/>
</dbReference>
<dbReference type="Proteomes" id="UP000249130">
    <property type="component" value="Unassembled WGS sequence"/>
</dbReference>
<dbReference type="RefSeq" id="WP_111422997.1">
    <property type="nucleotide sequence ID" value="NZ_NPEX01000439.1"/>
</dbReference>